<geneLocation type="chloroplast" evidence="1"/>
<gene>
    <name evidence="1" type="primary">orf143</name>
</gene>
<evidence type="ECO:0000313" key="1">
    <source>
        <dbReference type="EMBL" id="AYC64852.1"/>
    </source>
</evidence>
<dbReference type="RefSeq" id="YP_009518930.1">
    <property type="nucleotide sequence ID" value="NC_039520.1"/>
</dbReference>
<name>A0A386AZI8_9CHLO</name>
<keyword evidence="1" id="KW-0150">Chloroplast</keyword>
<sequence length="143" mass="16727">MKMSNTLLQPIKLSNQLSDLKPSINIQQFMNIHVNLFSKQILKIYDQQVSQSVMPSEEISQRIDRKWVKRIKMVGFYGLPLIVGYRTCGLPFFKKSLEGKRICVSKMCLQVIYFFVASNKIPLSIQIFFKKNTSSDCVFHRNW</sequence>
<protein>
    <submittedName>
        <fullName evidence="1">Uncharacterized protein</fullName>
    </submittedName>
</protein>
<reference evidence="1" key="2">
    <citation type="journal article" date="2019" name="Mol. Phylogenet. Evol.">
        <title>Reassessment of the classification of bryopsidales (chlorophyta) based on chloroplast phylogenomic analyses.</title>
        <authorList>
            <person name="Cremen M.C."/>
            <person name="Leliaert F."/>
            <person name="West J."/>
            <person name="Lam D.W."/>
            <person name="Shimada S."/>
            <person name="Lopez-Bautista J.M."/>
            <person name="Verbruggen H."/>
        </authorList>
    </citation>
    <scope>NUCLEOTIDE SEQUENCE</scope>
</reference>
<dbReference type="AlphaFoldDB" id="A0A386AZI8"/>
<proteinExistence type="predicted"/>
<dbReference type="GeneID" id="38278580"/>
<dbReference type="EMBL" id="MH591103">
    <property type="protein sequence ID" value="AYC64852.1"/>
    <property type="molecule type" value="Genomic_DNA"/>
</dbReference>
<organism evidence="1">
    <name type="scientific">Boodleopsis pusilla</name>
    <dbReference type="NCBI Taxonomy" id="381415"/>
    <lineage>
        <taxon>Eukaryota</taxon>
        <taxon>Viridiplantae</taxon>
        <taxon>Chlorophyta</taxon>
        <taxon>core chlorophytes</taxon>
        <taxon>Ulvophyceae</taxon>
        <taxon>TCBD clade</taxon>
        <taxon>Bryopsidales</taxon>
        <taxon>Halimedineae</taxon>
        <taxon>Halimedaceae</taxon>
        <taxon>Rhipileae</taxon>
        <taxon>Boodleopsis</taxon>
    </lineage>
</organism>
<reference evidence="1" key="1">
    <citation type="submission" date="2018-07" db="EMBL/GenBank/DDBJ databases">
        <authorList>
            <person name="Quirk P.G."/>
            <person name="Krulwich T.A."/>
        </authorList>
    </citation>
    <scope>NUCLEOTIDE SEQUENCE</scope>
</reference>
<accession>A0A386AZI8</accession>
<keyword evidence="1" id="KW-0934">Plastid</keyword>